<dbReference type="AlphaFoldDB" id="A0A085NEB7"/>
<evidence type="ECO:0000313" key="3">
    <source>
        <dbReference type="Proteomes" id="UP000030764"/>
    </source>
</evidence>
<sequence length="105" mass="12152">MSWRNMFDRDAFKLLNCCRYRTSFRRSSYRSENCRKVQRENDCGRVTAHSVCSLDKSAVPRSKAKMLTGTKGQKRQCVQLEKSVVGYLSSKEADRFLSLAKGRFV</sequence>
<reference evidence="2 3" key="1">
    <citation type="journal article" date="2014" name="Nat. Genet.">
        <title>Genome and transcriptome of the porcine whipworm Trichuris suis.</title>
        <authorList>
            <person name="Jex A.R."/>
            <person name="Nejsum P."/>
            <person name="Schwarz E.M."/>
            <person name="Hu L."/>
            <person name="Young N.D."/>
            <person name="Hall R.S."/>
            <person name="Korhonen P.K."/>
            <person name="Liao S."/>
            <person name="Thamsborg S."/>
            <person name="Xia J."/>
            <person name="Xu P."/>
            <person name="Wang S."/>
            <person name="Scheerlinck J.P."/>
            <person name="Hofmann A."/>
            <person name="Sternberg P.W."/>
            <person name="Wang J."/>
            <person name="Gasser R.B."/>
        </authorList>
    </citation>
    <scope>NUCLEOTIDE SEQUENCE [LARGE SCALE GENOMIC DNA]</scope>
    <source>
        <strain evidence="2">DCEP-RM93F</strain>
        <strain evidence="1">DCEP-RM93M</strain>
    </source>
</reference>
<evidence type="ECO:0000313" key="2">
    <source>
        <dbReference type="EMBL" id="KFD67813.1"/>
    </source>
</evidence>
<name>A0A085NEB7_9BILA</name>
<protein>
    <submittedName>
        <fullName evidence="2">Uncharacterized protein</fullName>
    </submittedName>
</protein>
<keyword evidence="3" id="KW-1185">Reference proteome</keyword>
<organism evidence="2">
    <name type="scientific">Trichuris suis</name>
    <name type="common">pig whipworm</name>
    <dbReference type="NCBI Taxonomy" id="68888"/>
    <lineage>
        <taxon>Eukaryota</taxon>
        <taxon>Metazoa</taxon>
        <taxon>Ecdysozoa</taxon>
        <taxon>Nematoda</taxon>
        <taxon>Enoplea</taxon>
        <taxon>Dorylaimia</taxon>
        <taxon>Trichinellida</taxon>
        <taxon>Trichuridae</taxon>
        <taxon>Trichuris</taxon>
    </lineage>
</organism>
<dbReference type="EMBL" id="KL363237">
    <property type="protein sequence ID" value="KFD51667.1"/>
    <property type="molecule type" value="Genomic_DNA"/>
</dbReference>
<gene>
    <name evidence="1" type="ORF">M513_07546</name>
    <name evidence="2" type="ORF">M514_07546</name>
</gene>
<dbReference type="EMBL" id="KL367511">
    <property type="protein sequence ID" value="KFD67813.1"/>
    <property type="molecule type" value="Genomic_DNA"/>
</dbReference>
<proteinExistence type="predicted"/>
<evidence type="ECO:0000313" key="1">
    <source>
        <dbReference type="EMBL" id="KFD51667.1"/>
    </source>
</evidence>
<dbReference type="Proteomes" id="UP000030758">
    <property type="component" value="Unassembled WGS sequence"/>
</dbReference>
<accession>A0A085NEB7</accession>
<dbReference type="Proteomes" id="UP000030764">
    <property type="component" value="Unassembled WGS sequence"/>
</dbReference>